<dbReference type="AlphaFoldDB" id="A0ABC7ZTF0"/>
<protein>
    <submittedName>
        <fullName evidence="2">DNA-binding prophage protein</fullName>
    </submittedName>
</protein>
<dbReference type="Pfam" id="PF12834">
    <property type="entry name" value="Phage_int_SAM_2"/>
    <property type="match status" value="1"/>
</dbReference>
<name>A0ABC7ZTF0_ECOLR</name>
<evidence type="ECO:0000313" key="3">
    <source>
        <dbReference type="Proteomes" id="UP000025231"/>
    </source>
</evidence>
<accession>A0ABC7ZTF0</accession>
<organism evidence="2 3">
    <name type="scientific">Escherichia coli O145:H28 (strain RM12581)</name>
    <dbReference type="NCBI Taxonomy" id="1248823"/>
    <lineage>
        <taxon>Bacteria</taxon>
        <taxon>Pseudomonadati</taxon>
        <taxon>Pseudomonadota</taxon>
        <taxon>Gammaproteobacteria</taxon>
        <taxon>Enterobacterales</taxon>
        <taxon>Enterobacteriaceae</taxon>
        <taxon>Escherichia</taxon>
    </lineage>
</organism>
<dbReference type="GO" id="GO:0003677">
    <property type="term" value="F:DNA binding"/>
    <property type="evidence" value="ECO:0007669"/>
    <property type="project" value="UniProtKB-KW"/>
</dbReference>
<reference evidence="2 3" key="1">
    <citation type="journal article" date="2014" name="Genome Announc.">
        <title>Complete Genome Sequences of Two Escherichia coli O145:H28 Outbreak Strains of Food Origin.</title>
        <authorList>
            <person name="Cooper K.K."/>
            <person name="Mandrell R.E."/>
            <person name="Louie J.W."/>
            <person name="Korlach J."/>
            <person name="Clark T.A."/>
            <person name="Parker C.T."/>
            <person name="Huynh S."/>
            <person name="Chain P.S."/>
            <person name="Ahmed S."/>
            <person name="Carter M.Q."/>
        </authorList>
    </citation>
    <scope>NUCLEOTIDE SEQUENCE [LARGE SCALE GENOMIC DNA]</scope>
    <source>
        <strain evidence="2 3">RM12581</strain>
    </source>
</reference>
<evidence type="ECO:0000313" key="2">
    <source>
        <dbReference type="EMBL" id="AHY71093.1"/>
    </source>
</evidence>
<feature type="domain" description="Putative integrase N-terminal" evidence="1">
    <location>
        <begin position="2"/>
        <end position="38"/>
    </location>
</feature>
<sequence>MQQIKVRHIECYIEERLEQDIGLRTLQNGMAALRTVLR</sequence>
<dbReference type="EMBL" id="CP007136">
    <property type="protein sequence ID" value="AHY71093.1"/>
    <property type="molecule type" value="Genomic_DNA"/>
</dbReference>
<evidence type="ECO:0000259" key="1">
    <source>
        <dbReference type="Pfam" id="PF12834"/>
    </source>
</evidence>
<proteinExistence type="predicted"/>
<dbReference type="Proteomes" id="UP000025231">
    <property type="component" value="Chromosome"/>
</dbReference>
<gene>
    <name evidence="2" type="ORF">ECRM12581_12815</name>
</gene>
<keyword evidence="2" id="KW-0238">DNA-binding</keyword>
<dbReference type="InterPro" id="IPR024457">
    <property type="entry name" value="Putative_integrase_N"/>
</dbReference>